<proteinExistence type="predicted"/>
<reference evidence="2" key="1">
    <citation type="submission" date="2021-01" db="EMBL/GenBank/DDBJ databases">
        <authorList>
            <person name="Corre E."/>
            <person name="Pelletier E."/>
            <person name="Niang G."/>
            <person name="Scheremetjew M."/>
            <person name="Finn R."/>
            <person name="Kale V."/>
            <person name="Holt S."/>
            <person name="Cochrane G."/>
            <person name="Meng A."/>
            <person name="Brown T."/>
            <person name="Cohen L."/>
        </authorList>
    </citation>
    <scope>NUCLEOTIDE SEQUENCE</scope>
    <source>
        <strain evidence="2">CCMP1381</strain>
    </source>
</reference>
<sequence length="119" mass="12458">MGHLALWASLLDPLRLSTLAVGQLLADRLLQPLLCLLEWGHNDLCLALTEAAAKALPVSSSGSVGGLDPTWGAVQRANKSKLGSLVVALEKAHGGGADDTSKVADSLLFVRRMFLSRGS</sequence>
<protein>
    <submittedName>
        <fullName evidence="2">Uncharacterized protein</fullName>
    </submittedName>
</protein>
<evidence type="ECO:0000256" key="1">
    <source>
        <dbReference type="SAM" id="SignalP"/>
    </source>
</evidence>
<evidence type="ECO:0000313" key="2">
    <source>
        <dbReference type="EMBL" id="CAD9464591.1"/>
    </source>
</evidence>
<name>A0A7S2DWL6_9STRA</name>
<accession>A0A7S2DWL6</accession>
<feature type="signal peptide" evidence="1">
    <location>
        <begin position="1"/>
        <end position="22"/>
    </location>
</feature>
<feature type="chain" id="PRO_5030808380" evidence="1">
    <location>
        <begin position="23"/>
        <end position="119"/>
    </location>
</feature>
<gene>
    <name evidence="2" type="ORF">DSPE1174_LOCUS25728</name>
</gene>
<dbReference type="EMBL" id="HBGS01049402">
    <property type="protein sequence ID" value="CAD9464591.1"/>
    <property type="molecule type" value="Transcribed_RNA"/>
</dbReference>
<dbReference type="AlphaFoldDB" id="A0A7S2DWL6"/>
<organism evidence="2">
    <name type="scientific">Octactis speculum</name>
    <dbReference type="NCBI Taxonomy" id="3111310"/>
    <lineage>
        <taxon>Eukaryota</taxon>
        <taxon>Sar</taxon>
        <taxon>Stramenopiles</taxon>
        <taxon>Ochrophyta</taxon>
        <taxon>Dictyochophyceae</taxon>
        <taxon>Dictyochales</taxon>
        <taxon>Dictyochaceae</taxon>
        <taxon>Octactis</taxon>
    </lineage>
</organism>
<keyword evidence="1" id="KW-0732">Signal</keyword>